<feature type="compositionally biased region" description="Low complexity" evidence="1">
    <location>
        <begin position="47"/>
        <end position="57"/>
    </location>
</feature>
<evidence type="ECO:0000313" key="3">
    <source>
        <dbReference type="Proteomes" id="UP001589789"/>
    </source>
</evidence>
<protein>
    <submittedName>
        <fullName evidence="2">Uncharacterized protein</fullName>
    </submittedName>
</protein>
<gene>
    <name evidence="2" type="ORF">ACFFIC_03120</name>
</gene>
<sequence length="63" mass="6453">MPTPPQASARPVKADPARLGEAEAERQARLMARPADGATRFPGDGGQALPPGAAPAQPRDPRG</sequence>
<dbReference type="RefSeq" id="WP_377048600.1">
    <property type="nucleotide sequence ID" value="NZ_JBHLVZ010000002.1"/>
</dbReference>
<evidence type="ECO:0000313" key="2">
    <source>
        <dbReference type="EMBL" id="MFC0384539.1"/>
    </source>
</evidence>
<proteinExistence type="predicted"/>
<keyword evidence="3" id="KW-1185">Reference proteome</keyword>
<name>A0ABV6IMR9_9PROT</name>
<organism evidence="2 3">
    <name type="scientific">Muricoccus vinaceus</name>
    <dbReference type="NCBI Taxonomy" id="424704"/>
    <lineage>
        <taxon>Bacteria</taxon>
        <taxon>Pseudomonadati</taxon>
        <taxon>Pseudomonadota</taxon>
        <taxon>Alphaproteobacteria</taxon>
        <taxon>Acetobacterales</taxon>
        <taxon>Roseomonadaceae</taxon>
        <taxon>Muricoccus</taxon>
    </lineage>
</organism>
<reference evidence="2 3" key="1">
    <citation type="submission" date="2024-09" db="EMBL/GenBank/DDBJ databases">
        <authorList>
            <person name="Sun Q."/>
            <person name="Mori K."/>
        </authorList>
    </citation>
    <scope>NUCLEOTIDE SEQUENCE [LARGE SCALE GENOMIC DNA]</scope>
    <source>
        <strain evidence="2 3">CCM 7468</strain>
    </source>
</reference>
<comment type="caution">
    <text evidence="2">The sequence shown here is derived from an EMBL/GenBank/DDBJ whole genome shotgun (WGS) entry which is preliminary data.</text>
</comment>
<feature type="region of interest" description="Disordered" evidence="1">
    <location>
        <begin position="1"/>
        <end position="63"/>
    </location>
</feature>
<accession>A0ABV6IMR9</accession>
<feature type="compositionally biased region" description="Basic and acidic residues" evidence="1">
    <location>
        <begin position="12"/>
        <end position="28"/>
    </location>
</feature>
<evidence type="ECO:0000256" key="1">
    <source>
        <dbReference type="SAM" id="MobiDB-lite"/>
    </source>
</evidence>
<dbReference type="EMBL" id="JBHLVZ010000002">
    <property type="protein sequence ID" value="MFC0384539.1"/>
    <property type="molecule type" value="Genomic_DNA"/>
</dbReference>
<dbReference type="Proteomes" id="UP001589789">
    <property type="component" value="Unassembled WGS sequence"/>
</dbReference>